<feature type="compositionally biased region" description="Gly residues" evidence="1">
    <location>
        <begin position="339"/>
        <end position="377"/>
    </location>
</feature>
<feature type="compositionally biased region" description="Basic and acidic residues" evidence="1">
    <location>
        <begin position="419"/>
        <end position="431"/>
    </location>
</feature>
<dbReference type="InterPro" id="IPR038332">
    <property type="entry name" value="PPE_sf"/>
</dbReference>
<dbReference type="Proteomes" id="UP001597419">
    <property type="component" value="Unassembled WGS sequence"/>
</dbReference>
<dbReference type="RefSeq" id="WP_345390119.1">
    <property type="nucleotide sequence ID" value="NZ_BAABHG010000004.1"/>
</dbReference>
<dbReference type="EMBL" id="JBHUKU010000014">
    <property type="protein sequence ID" value="MFD2461598.1"/>
    <property type="molecule type" value="Genomic_DNA"/>
</dbReference>
<feature type="compositionally biased region" description="Basic and acidic residues" evidence="1">
    <location>
        <begin position="245"/>
        <end position="256"/>
    </location>
</feature>
<dbReference type="SUPFAM" id="SSF140459">
    <property type="entry name" value="PE/PPE dimer-like"/>
    <property type="match status" value="1"/>
</dbReference>
<proteinExistence type="predicted"/>
<reference evidence="3" key="1">
    <citation type="journal article" date="2019" name="Int. J. Syst. Evol. Microbiol.">
        <title>The Global Catalogue of Microorganisms (GCM) 10K type strain sequencing project: providing services to taxonomists for standard genome sequencing and annotation.</title>
        <authorList>
            <consortium name="The Broad Institute Genomics Platform"/>
            <consortium name="The Broad Institute Genome Sequencing Center for Infectious Disease"/>
            <person name="Wu L."/>
            <person name="Ma J."/>
        </authorList>
    </citation>
    <scope>NUCLEOTIDE SEQUENCE [LARGE SCALE GENOMIC DNA]</scope>
    <source>
        <strain evidence="3">CGMCC 4.7643</strain>
    </source>
</reference>
<feature type="compositionally biased region" description="Pro residues" evidence="1">
    <location>
        <begin position="257"/>
        <end position="292"/>
    </location>
</feature>
<name>A0ABW5GL74_9PSEU</name>
<comment type="caution">
    <text evidence="2">The sequence shown here is derived from an EMBL/GenBank/DDBJ whole genome shotgun (WGS) entry which is preliminary data.</text>
</comment>
<evidence type="ECO:0008006" key="4">
    <source>
        <dbReference type="Google" id="ProtNLM"/>
    </source>
</evidence>
<feature type="region of interest" description="Disordered" evidence="1">
    <location>
        <begin position="228"/>
        <end position="462"/>
    </location>
</feature>
<keyword evidence="3" id="KW-1185">Reference proteome</keyword>
<organism evidence="2 3">
    <name type="scientific">Amycolatopsis samaneae</name>
    <dbReference type="NCBI Taxonomy" id="664691"/>
    <lineage>
        <taxon>Bacteria</taxon>
        <taxon>Bacillati</taxon>
        <taxon>Actinomycetota</taxon>
        <taxon>Actinomycetes</taxon>
        <taxon>Pseudonocardiales</taxon>
        <taxon>Pseudonocardiaceae</taxon>
        <taxon>Amycolatopsis</taxon>
    </lineage>
</organism>
<sequence>MGFFDAIGDAAKAVGNAVADAAGAVVDGVGAAVDWVSDRVSDVGGWFGDLFSGNLGTQAVPAPELVDKIMKSRGAPDWHGGAQTAGGLARDHSEIGGRIQEVTAGLESVWTGAGADAARAKMKPLADVAEAAARTFTANSQNLTGLAHGFDDMKRSMTPMPDRPPHKSFGDVIAPWETDTEKKIREYNQTAQQNLQRYDSYARQARSGGSDLKIDYGQLQDYDGGDVTLAQKAAPPPGKPFTPYHGREPFPPEPKVEAPPPPVLPPPGPRPPLPRKPAPGKPQPGQPQPGQPPVYTRPDRPPVHTMPLQHTPSDERDHTRAAGYTPPGGSGYSPTAFGSAGGGGATPGEFGPGTGQFGGGAANQTGTGTGNGNGRGSGAATSGNPRGGANGGLPGEGRGTPGGRGAQGMGGAGMGGGKGGEDGEHSRKYGVEDDSVFAIDENGDREVDPRTGLPIVPPTIGG</sequence>
<evidence type="ECO:0000256" key="1">
    <source>
        <dbReference type="SAM" id="MobiDB-lite"/>
    </source>
</evidence>
<feature type="compositionally biased region" description="Gly residues" evidence="1">
    <location>
        <begin position="385"/>
        <end position="418"/>
    </location>
</feature>
<accession>A0ABW5GL74</accession>
<dbReference type="Gene3D" id="1.20.1260.20">
    <property type="entry name" value="PPE superfamily"/>
    <property type="match status" value="1"/>
</dbReference>
<evidence type="ECO:0000313" key="2">
    <source>
        <dbReference type="EMBL" id="MFD2461598.1"/>
    </source>
</evidence>
<protein>
    <recommendedName>
        <fullName evidence="4">PPE family protein</fullName>
    </recommendedName>
</protein>
<gene>
    <name evidence="2" type="ORF">ACFSYJ_23535</name>
</gene>
<evidence type="ECO:0000313" key="3">
    <source>
        <dbReference type="Proteomes" id="UP001597419"/>
    </source>
</evidence>